<dbReference type="CDD" id="cd05233">
    <property type="entry name" value="SDR_c"/>
    <property type="match status" value="1"/>
</dbReference>
<comment type="similarity">
    <text evidence="1">Belongs to the short-chain dehydrogenases/reductases (SDR) family.</text>
</comment>
<dbReference type="InterPro" id="IPR057326">
    <property type="entry name" value="KR_dom"/>
</dbReference>
<dbReference type="PROSITE" id="PS00061">
    <property type="entry name" value="ADH_SHORT"/>
    <property type="match status" value="1"/>
</dbReference>
<dbReference type="EMBL" id="JAUYVI010000005">
    <property type="protein sequence ID" value="MDQ7249708.1"/>
    <property type="molecule type" value="Genomic_DNA"/>
</dbReference>
<reference evidence="5" key="1">
    <citation type="submission" date="2023-08" db="EMBL/GenBank/DDBJ databases">
        <title>Rhodospirillaceae gen. nov., a novel taxon isolated from the Yangtze River Yuezi River estuary sludge.</title>
        <authorList>
            <person name="Ruan L."/>
        </authorList>
    </citation>
    <scope>NUCLEOTIDE SEQUENCE [LARGE SCALE GENOMIC DNA]</scope>
    <source>
        <strain evidence="5">R-7</strain>
    </source>
</reference>
<comment type="caution">
    <text evidence="4">The sequence shown here is derived from an EMBL/GenBank/DDBJ whole genome shotgun (WGS) entry which is preliminary data.</text>
</comment>
<dbReference type="PANTHER" id="PTHR43639">
    <property type="entry name" value="OXIDOREDUCTASE, SHORT-CHAIN DEHYDROGENASE/REDUCTASE FAMILY (AFU_ORTHOLOGUE AFUA_5G02870)"/>
    <property type="match status" value="1"/>
</dbReference>
<dbReference type="RefSeq" id="WP_379957951.1">
    <property type="nucleotide sequence ID" value="NZ_JAUYVI010000005.1"/>
</dbReference>
<dbReference type="PANTHER" id="PTHR43639:SF1">
    <property type="entry name" value="SHORT-CHAIN DEHYDROGENASE_REDUCTASE FAMILY PROTEIN"/>
    <property type="match status" value="1"/>
</dbReference>
<dbReference type="Pfam" id="PF13561">
    <property type="entry name" value="adh_short_C2"/>
    <property type="match status" value="1"/>
</dbReference>
<keyword evidence="5" id="KW-1185">Reference proteome</keyword>
<sequence length="267" mass="27445">MTELVTTISKGLLGEEFAGRKVLVTGSSRGIGAAAALAFATLGAKVALHGTKDSDTLKETAAAVTKASGTQAVVTIADYQDAAAVERSVEEAAKALGGIDVLINNAGTMLGRVRIESLTAEQVDAVLALNARSVVVASKAALPYLKKAQHGTIISTTSVAARMGGAAGAGVYAAAKAFVSTYTKAMATELADSGIRVNAVSPGFIFTDFHRRYSTPERVKAMADIIPLKRVGMAEDCAGAYLFLASHRLAGFITGQIIEVNGGQLMP</sequence>
<evidence type="ECO:0000256" key="2">
    <source>
        <dbReference type="ARBA" id="ARBA00023002"/>
    </source>
</evidence>
<evidence type="ECO:0000313" key="5">
    <source>
        <dbReference type="Proteomes" id="UP001230156"/>
    </source>
</evidence>
<feature type="domain" description="Ketoreductase" evidence="3">
    <location>
        <begin position="20"/>
        <end position="203"/>
    </location>
</feature>
<gene>
    <name evidence="4" type="ORF">Q8A70_18610</name>
</gene>
<evidence type="ECO:0000259" key="3">
    <source>
        <dbReference type="SMART" id="SM00822"/>
    </source>
</evidence>
<dbReference type="PRINTS" id="PR00081">
    <property type="entry name" value="GDHRDH"/>
</dbReference>
<dbReference type="SUPFAM" id="SSF51735">
    <property type="entry name" value="NAD(P)-binding Rossmann-fold domains"/>
    <property type="match status" value="1"/>
</dbReference>
<dbReference type="Gene3D" id="3.40.50.720">
    <property type="entry name" value="NAD(P)-binding Rossmann-like Domain"/>
    <property type="match status" value="1"/>
</dbReference>
<organism evidence="4 5">
    <name type="scientific">Dongia sedimenti</name>
    <dbReference type="NCBI Taxonomy" id="3064282"/>
    <lineage>
        <taxon>Bacteria</taxon>
        <taxon>Pseudomonadati</taxon>
        <taxon>Pseudomonadota</taxon>
        <taxon>Alphaproteobacteria</taxon>
        <taxon>Rhodospirillales</taxon>
        <taxon>Dongiaceae</taxon>
        <taxon>Dongia</taxon>
    </lineage>
</organism>
<dbReference type="SMART" id="SM00822">
    <property type="entry name" value="PKS_KR"/>
    <property type="match status" value="1"/>
</dbReference>
<dbReference type="PRINTS" id="PR00080">
    <property type="entry name" value="SDRFAMILY"/>
</dbReference>
<protein>
    <submittedName>
        <fullName evidence="4">SDR family oxidoreductase</fullName>
    </submittedName>
</protein>
<evidence type="ECO:0000256" key="1">
    <source>
        <dbReference type="ARBA" id="ARBA00006484"/>
    </source>
</evidence>
<keyword evidence="2" id="KW-0560">Oxidoreductase</keyword>
<evidence type="ECO:0000313" key="4">
    <source>
        <dbReference type="EMBL" id="MDQ7249708.1"/>
    </source>
</evidence>
<dbReference type="InterPro" id="IPR002347">
    <property type="entry name" value="SDR_fam"/>
</dbReference>
<name>A0ABU0YPQ5_9PROT</name>
<accession>A0ABU0YPQ5</accession>
<dbReference type="Proteomes" id="UP001230156">
    <property type="component" value="Unassembled WGS sequence"/>
</dbReference>
<dbReference type="InterPro" id="IPR036291">
    <property type="entry name" value="NAD(P)-bd_dom_sf"/>
</dbReference>
<dbReference type="InterPro" id="IPR020904">
    <property type="entry name" value="Sc_DH/Rdtase_CS"/>
</dbReference>
<proteinExistence type="inferred from homology"/>